<keyword evidence="3 6" id="KW-0560">Oxidoreductase</keyword>
<dbReference type="FunFam" id="3.40.30.10:FF:000010">
    <property type="entry name" value="Glutathione peroxidase"/>
    <property type="match status" value="1"/>
</dbReference>
<dbReference type="PRINTS" id="PR01011">
    <property type="entry name" value="GLUTPROXDASE"/>
</dbReference>
<dbReference type="PANTHER" id="PTHR11592">
    <property type="entry name" value="GLUTATHIONE PEROXIDASE"/>
    <property type="match status" value="1"/>
</dbReference>
<dbReference type="SUPFAM" id="SSF52833">
    <property type="entry name" value="Thioredoxin-like"/>
    <property type="match status" value="1"/>
</dbReference>
<dbReference type="GO" id="GO:0034599">
    <property type="term" value="P:cellular response to oxidative stress"/>
    <property type="evidence" value="ECO:0007669"/>
    <property type="project" value="TreeGrafter"/>
</dbReference>
<proteinExistence type="inferred from homology"/>
<accession>A0A9N8YQJ7</accession>
<sequence>MKKYSPLIKKMSFYDLTATTIRHEPFNFSELKSQVVLIVNVASKCGATPQYTGLEQLYEKYRDSGLVVLGFPCNQFGSQEPGDESAIAEFCQSTFSIKFPLLSKIDVNGENTHPVYKYLKSNNPNDSGNIRWNFEKFLVDRNGNVVARKYTQDTPDKLESSIKELLEV</sequence>
<dbReference type="OrthoDB" id="446890at2759"/>
<feature type="active site" evidence="5">
    <location>
        <position position="45"/>
    </location>
</feature>
<dbReference type="AlphaFoldDB" id="A0A9N8YQJ7"/>
<organism evidence="7 8">
    <name type="scientific">Ambispora gerdemannii</name>
    <dbReference type="NCBI Taxonomy" id="144530"/>
    <lineage>
        <taxon>Eukaryota</taxon>
        <taxon>Fungi</taxon>
        <taxon>Fungi incertae sedis</taxon>
        <taxon>Mucoromycota</taxon>
        <taxon>Glomeromycotina</taxon>
        <taxon>Glomeromycetes</taxon>
        <taxon>Archaeosporales</taxon>
        <taxon>Ambisporaceae</taxon>
        <taxon>Ambispora</taxon>
    </lineage>
</organism>
<dbReference type="EMBL" id="CAJVPL010000062">
    <property type="protein sequence ID" value="CAG8440289.1"/>
    <property type="molecule type" value="Genomic_DNA"/>
</dbReference>
<dbReference type="Pfam" id="PF00255">
    <property type="entry name" value="GSHPx"/>
    <property type="match status" value="1"/>
</dbReference>
<dbReference type="GO" id="GO:0140824">
    <property type="term" value="F:thioredoxin-dependent peroxiredoxin activity"/>
    <property type="evidence" value="ECO:0007669"/>
    <property type="project" value="UniProtKB-EC"/>
</dbReference>
<dbReference type="Proteomes" id="UP000789831">
    <property type="component" value="Unassembled WGS sequence"/>
</dbReference>
<dbReference type="PROSITE" id="PS51355">
    <property type="entry name" value="GLUTATHIONE_PEROXID_3"/>
    <property type="match status" value="1"/>
</dbReference>
<dbReference type="InterPro" id="IPR029760">
    <property type="entry name" value="GPX_CS"/>
</dbReference>
<dbReference type="InterPro" id="IPR036249">
    <property type="entry name" value="Thioredoxin-like_sf"/>
</dbReference>
<keyword evidence="8" id="KW-1185">Reference proteome</keyword>
<evidence type="ECO:0000256" key="1">
    <source>
        <dbReference type="ARBA" id="ARBA00006926"/>
    </source>
</evidence>
<gene>
    <name evidence="7" type="ORF">AGERDE_LOCUS1008</name>
</gene>
<comment type="catalytic activity">
    <reaction evidence="4">
        <text>a hydroperoxide + [thioredoxin]-dithiol = an alcohol + [thioredoxin]-disulfide + H2O</text>
        <dbReference type="Rhea" id="RHEA:62620"/>
        <dbReference type="Rhea" id="RHEA-COMP:10698"/>
        <dbReference type="Rhea" id="RHEA-COMP:10700"/>
        <dbReference type="ChEBI" id="CHEBI:15377"/>
        <dbReference type="ChEBI" id="CHEBI:29950"/>
        <dbReference type="ChEBI" id="CHEBI:30879"/>
        <dbReference type="ChEBI" id="CHEBI:35924"/>
        <dbReference type="ChEBI" id="CHEBI:50058"/>
        <dbReference type="EC" id="1.11.1.24"/>
    </reaction>
</comment>
<dbReference type="InterPro" id="IPR000889">
    <property type="entry name" value="Glutathione_peroxidase"/>
</dbReference>
<evidence type="ECO:0000256" key="6">
    <source>
        <dbReference type="RuleBase" id="RU000499"/>
    </source>
</evidence>
<evidence type="ECO:0000313" key="8">
    <source>
        <dbReference type="Proteomes" id="UP000789831"/>
    </source>
</evidence>
<dbReference type="Gene3D" id="3.40.30.10">
    <property type="entry name" value="Glutaredoxin"/>
    <property type="match status" value="1"/>
</dbReference>
<name>A0A9N8YQJ7_9GLOM</name>
<dbReference type="PIRSF" id="PIRSF000303">
    <property type="entry name" value="Glutathion_perox"/>
    <property type="match status" value="1"/>
</dbReference>
<evidence type="ECO:0000256" key="3">
    <source>
        <dbReference type="ARBA" id="ARBA00023002"/>
    </source>
</evidence>
<evidence type="ECO:0000256" key="5">
    <source>
        <dbReference type="PIRSR" id="PIRSR000303-1"/>
    </source>
</evidence>
<evidence type="ECO:0000256" key="2">
    <source>
        <dbReference type="ARBA" id="ARBA00022559"/>
    </source>
</evidence>
<comment type="similarity">
    <text evidence="1 6">Belongs to the glutathione peroxidase family.</text>
</comment>
<dbReference type="PANTHER" id="PTHR11592:SF78">
    <property type="entry name" value="GLUTATHIONE PEROXIDASE"/>
    <property type="match status" value="1"/>
</dbReference>
<reference evidence="7" key="1">
    <citation type="submission" date="2021-06" db="EMBL/GenBank/DDBJ databases">
        <authorList>
            <person name="Kallberg Y."/>
            <person name="Tangrot J."/>
            <person name="Rosling A."/>
        </authorList>
    </citation>
    <scope>NUCLEOTIDE SEQUENCE</scope>
    <source>
        <strain evidence="7">MT106</strain>
    </source>
</reference>
<evidence type="ECO:0000256" key="4">
    <source>
        <dbReference type="ARBA" id="ARBA00049091"/>
    </source>
</evidence>
<dbReference type="PROSITE" id="PS00763">
    <property type="entry name" value="GLUTATHIONE_PEROXID_2"/>
    <property type="match status" value="1"/>
</dbReference>
<dbReference type="CDD" id="cd00340">
    <property type="entry name" value="GSH_Peroxidase"/>
    <property type="match status" value="1"/>
</dbReference>
<protein>
    <recommendedName>
        <fullName evidence="6">Glutathione peroxidase</fullName>
    </recommendedName>
</protein>
<evidence type="ECO:0000313" key="7">
    <source>
        <dbReference type="EMBL" id="CAG8440289.1"/>
    </source>
</evidence>
<keyword evidence="2 6" id="KW-0575">Peroxidase</keyword>
<comment type="caution">
    <text evidence="7">The sequence shown here is derived from an EMBL/GenBank/DDBJ whole genome shotgun (WGS) entry which is preliminary data.</text>
</comment>